<accession>X0U9Z6</accession>
<protein>
    <submittedName>
        <fullName evidence="1">Uncharacterized protein</fullName>
    </submittedName>
</protein>
<comment type="caution">
    <text evidence="1">The sequence shown here is derived from an EMBL/GenBank/DDBJ whole genome shotgun (WGS) entry which is preliminary data.</text>
</comment>
<dbReference type="AlphaFoldDB" id="X0U9Z6"/>
<reference evidence="1" key="1">
    <citation type="journal article" date="2014" name="Front. Microbiol.">
        <title>High frequency of phylogenetically diverse reductive dehalogenase-homologous genes in deep subseafloor sedimentary metagenomes.</title>
        <authorList>
            <person name="Kawai M."/>
            <person name="Futagami T."/>
            <person name="Toyoda A."/>
            <person name="Takaki Y."/>
            <person name="Nishi S."/>
            <person name="Hori S."/>
            <person name="Arai W."/>
            <person name="Tsubouchi T."/>
            <person name="Morono Y."/>
            <person name="Uchiyama I."/>
            <person name="Ito T."/>
            <person name="Fujiyama A."/>
            <person name="Inagaki F."/>
            <person name="Takami H."/>
        </authorList>
    </citation>
    <scope>NUCLEOTIDE SEQUENCE</scope>
    <source>
        <strain evidence="1">Expedition CK06-06</strain>
    </source>
</reference>
<proteinExistence type="predicted"/>
<organism evidence="1">
    <name type="scientific">marine sediment metagenome</name>
    <dbReference type="NCBI Taxonomy" id="412755"/>
    <lineage>
        <taxon>unclassified sequences</taxon>
        <taxon>metagenomes</taxon>
        <taxon>ecological metagenomes</taxon>
    </lineage>
</organism>
<sequence>MYEVKLAAEHVQANAHVYDGFDEGHDGRDDYDAAWSPGDCDHT</sequence>
<name>X0U9Z6_9ZZZZ</name>
<dbReference type="EMBL" id="BARS01003689">
    <property type="protein sequence ID" value="GAF85315.1"/>
    <property type="molecule type" value="Genomic_DNA"/>
</dbReference>
<gene>
    <name evidence="1" type="ORF">S01H1_07152</name>
</gene>
<evidence type="ECO:0000313" key="1">
    <source>
        <dbReference type="EMBL" id="GAF85315.1"/>
    </source>
</evidence>